<protein>
    <submittedName>
        <fullName evidence="2">Uncharacterized protein</fullName>
    </submittedName>
</protein>
<keyword evidence="1" id="KW-1133">Transmembrane helix</keyword>
<dbReference type="EMBL" id="CP023284">
    <property type="protein sequence ID" value="ATA55193.1"/>
    <property type="molecule type" value="Genomic_DNA"/>
</dbReference>
<name>A0A250DMN7_9BURK</name>
<proteinExistence type="predicted"/>
<reference evidence="2 3" key="1">
    <citation type="submission" date="2017-09" db="EMBL/GenBank/DDBJ databases">
        <title>The diverse metabolic capabilities of V. boronicumulans make it an excellent choice for continued studies on novel biodegradation.</title>
        <authorList>
            <person name="Sun S."/>
        </authorList>
    </citation>
    <scope>NUCLEOTIDE SEQUENCE [LARGE SCALE GENOMIC DNA]</scope>
    <source>
        <strain evidence="2 3">J1</strain>
    </source>
</reference>
<evidence type="ECO:0000256" key="1">
    <source>
        <dbReference type="SAM" id="Phobius"/>
    </source>
</evidence>
<accession>A0A250DMN7</accession>
<organism evidence="2 3">
    <name type="scientific">Variovorax boronicumulans</name>
    <dbReference type="NCBI Taxonomy" id="436515"/>
    <lineage>
        <taxon>Bacteria</taxon>
        <taxon>Pseudomonadati</taxon>
        <taxon>Pseudomonadota</taxon>
        <taxon>Betaproteobacteria</taxon>
        <taxon>Burkholderiales</taxon>
        <taxon>Comamonadaceae</taxon>
        <taxon>Variovorax</taxon>
    </lineage>
</organism>
<evidence type="ECO:0000313" key="3">
    <source>
        <dbReference type="Proteomes" id="UP000217154"/>
    </source>
</evidence>
<keyword evidence="1" id="KW-0472">Membrane</keyword>
<dbReference type="Proteomes" id="UP000217154">
    <property type="component" value="Chromosome"/>
</dbReference>
<dbReference type="KEGG" id="vbo:CKY39_19725"/>
<gene>
    <name evidence="2" type="ORF">CKY39_19725</name>
</gene>
<feature type="transmembrane region" description="Helical" evidence="1">
    <location>
        <begin position="6"/>
        <end position="24"/>
    </location>
</feature>
<dbReference type="RefSeq" id="WP_095745604.1">
    <property type="nucleotide sequence ID" value="NZ_CP023284.1"/>
</dbReference>
<sequence length="140" mass="15591">MDLSLLSFIVGTIIALVGLSIPIAALEESKRDHLVRFWKRWIKIVFLIVLVVNSTFGIWLFWHSTGAPTRGEVLVLLMHIFNLFGVPFTLFMAAMDNVLGVRNAKRSELEEKVRSLELQVQALTSFKALPATAAAASKPI</sequence>
<feature type="transmembrane region" description="Helical" evidence="1">
    <location>
        <begin position="74"/>
        <end position="95"/>
    </location>
</feature>
<feature type="transmembrane region" description="Helical" evidence="1">
    <location>
        <begin position="44"/>
        <end position="62"/>
    </location>
</feature>
<keyword evidence="1" id="KW-0812">Transmembrane</keyword>
<dbReference type="AlphaFoldDB" id="A0A250DMN7"/>
<evidence type="ECO:0000313" key="2">
    <source>
        <dbReference type="EMBL" id="ATA55193.1"/>
    </source>
</evidence>